<evidence type="ECO:0000313" key="9">
    <source>
        <dbReference type="EMBL" id="MBO1322721.1"/>
    </source>
</evidence>
<keyword evidence="5" id="KW-0802">TPR repeat</keyword>
<sequence>MADLWQKLEQAFEHCYTLSKQDRAQYLKALEQEDPDLFLELQKLLDADDLAAGDSFFDPSSLHAAQLVDEEMVGQQIGTFTLTRLIGEGGMGAVYLAEQEKPFKRRVAIKIIRVHTTNERLQRRFEIEVQTLARLNHPNIASVHFAGTTESGLPYFAMEYVEGLPLDDYCRNHALDINARLNLFAAICRAVHFAHQRGIIHRDLKPANILITEIDGQPQPKIIDFGIAKAVQNDGQLEHSFQVTATQLTIPGMAVGTLGYMSPEQTLVTDRDIDLRTDVYSLGVILYEMLVGNLPLSRETMNELTWDQIFRAIREDTPVSPSRAVLGKNATLSGEINLDAQKLARRYRGEIDWITMKAMEKEPHRRYESARDLAEDCERHLEGLPVQAGPPSMGYQISRFVRRNRLLTTAVTLIFAALLLAVAGFATAYFQAKEAEEKIQKEVETAQTTIEVLEEFITSVSPRNQGTEVKLLDQLYAFSPKIDTMPVSDPIRGNLHHLVGKAYRTLSQFETANQHLKKAVSLREKSMNADAFGLLESRYEYCVNQEDLQGYDNTAPCFIEILESDQPNLKNSHILASSSLNAAMSFLQIRNYESARAHIQKAEAIIKDFPPSTLFVKLKTYNTWGRYYYRLENYDQAVEVLKEGIALNDHHSNNQALLILAYQHLADAYSLQRKHDIAFETFKKSLEAAEIYYGVNHPHYAEIEFFSAYLYLRSGRSPEVLNTVTRLYLALHFNRNHRNEDLYHLMDIGFIASRVTGRNKEYLNLYQNYFSQNYNDHEITMFEVKQLNLLAATLLRADELEQALAVAHTAFSYAEALDHPAKDVSSDIANNLCRIYGKLEKYQQAEPWGCIAVTFAEAAFGRSNETTLRRMFVWVAVLVRGKHPTGPSSLEQYIREAEEFWGPDSANAKAIRKFRDNLPTHLLK</sequence>
<dbReference type="PROSITE" id="PS00108">
    <property type="entry name" value="PROTEIN_KINASE_ST"/>
    <property type="match status" value="1"/>
</dbReference>
<dbReference type="PROSITE" id="PS50005">
    <property type="entry name" value="TPR"/>
    <property type="match status" value="2"/>
</dbReference>
<dbReference type="InterPro" id="IPR011990">
    <property type="entry name" value="TPR-like_helical_dom_sf"/>
</dbReference>
<dbReference type="RefSeq" id="WP_207862694.1">
    <property type="nucleotide sequence ID" value="NZ_JAFREP010000041.1"/>
</dbReference>
<dbReference type="InterPro" id="IPR011009">
    <property type="entry name" value="Kinase-like_dom_sf"/>
</dbReference>
<dbReference type="PROSITE" id="PS00107">
    <property type="entry name" value="PROTEIN_KINASE_ATP"/>
    <property type="match status" value="1"/>
</dbReference>
<dbReference type="CDD" id="cd14014">
    <property type="entry name" value="STKc_PknB_like"/>
    <property type="match status" value="1"/>
</dbReference>
<keyword evidence="10" id="KW-1185">Reference proteome</keyword>
<dbReference type="SMART" id="SM00028">
    <property type="entry name" value="TPR"/>
    <property type="match status" value="5"/>
</dbReference>
<dbReference type="EMBL" id="JAFREP010000041">
    <property type="protein sequence ID" value="MBO1322721.1"/>
    <property type="molecule type" value="Genomic_DNA"/>
</dbReference>
<keyword evidence="9" id="KW-0723">Serine/threonine-protein kinase</keyword>
<name>A0A8J7QKJ5_9BACT</name>
<keyword evidence="7" id="KW-0472">Membrane</keyword>
<organism evidence="9 10">
    <name type="scientific">Acanthopleuribacter pedis</name>
    <dbReference type="NCBI Taxonomy" id="442870"/>
    <lineage>
        <taxon>Bacteria</taxon>
        <taxon>Pseudomonadati</taxon>
        <taxon>Acidobacteriota</taxon>
        <taxon>Holophagae</taxon>
        <taxon>Acanthopleuribacterales</taxon>
        <taxon>Acanthopleuribacteraceae</taxon>
        <taxon>Acanthopleuribacter</taxon>
    </lineage>
</organism>
<dbReference type="InterPro" id="IPR000719">
    <property type="entry name" value="Prot_kinase_dom"/>
</dbReference>
<reference evidence="9" key="1">
    <citation type="submission" date="2021-03" db="EMBL/GenBank/DDBJ databases">
        <authorList>
            <person name="Wang G."/>
        </authorList>
    </citation>
    <scope>NUCLEOTIDE SEQUENCE</scope>
    <source>
        <strain evidence="9">KCTC 12899</strain>
    </source>
</reference>
<dbReference type="InterPro" id="IPR017441">
    <property type="entry name" value="Protein_kinase_ATP_BS"/>
</dbReference>
<evidence type="ECO:0000256" key="2">
    <source>
        <dbReference type="ARBA" id="ARBA00022741"/>
    </source>
</evidence>
<dbReference type="SMART" id="SM00220">
    <property type="entry name" value="S_TKc"/>
    <property type="match status" value="1"/>
</dbReference>
<dbReference type="GO" id="GO:0005524">
    <property type="term" value="F:ATP binding"/>
    <property type="evidence" value="ECO:0007669"/>
    <property type="project" value="UniProtKB-UniRule"/>
</dbReference>
<feature type="transmembrane region" description="Helical" evidence="7">
    <location>
        <begin position="406"/>
        <end position="430"/>
    </location>
</feature>
<keyword evidence="7" id="KW-0812">Transmembrane</keyword>
<feature type="domain" description="Protein kinase" evidence="8">
    <location>
        <begin position="80"/>
        <end position="381"/>
    </location>
</feature>
<dbReference type="Proteomes" id="UP000664417">
    <property type="component" value="Unassembled WGS sequence"/>
</dbReference>
<dbReference type="PANTHER" id="PTHR43289">
    <property type="entry name" value="MITOGEN-ACTIVATED PROTEIN KINASE KINASE KINASE 20-RELATED"/>
    <property type="match status" value="1"/>
</dbReference>
<evidence type="ECO:0000256" key="4">
    <source>
        <dbReference type="ARBA" id="ARBA00022840"/>
    </source>
</evidence>
<feature type="repeat" description="TPR" evidence="5">
    <location>
        <begin position="618"/>
        <end position="651"/>
    </location>
</feature>
<comment type="caution">
    <text evidence="9">The sequence shown here is derived from an EMBL/GenBank/DDBJ whole genome shotgun (WGS) entry which is preliminary data.</text>
</comment>
<evidence type="ECO:0000256" key="6">
    <source>
        <dbReference type="PROSITE-ProRule" id="PRU10141"/>
    </source>
</evidence>
<dbReference type="InterPro" id="IPR008271">
    <property type="entry name" value="Ser/Thr_kinase_AS"/>
</dbReference>
<dbReference type="Pfam" id="PF00069">
    <property type="entry name" value="Pkinase"/>
    <property type="match status" value="1"/>
</dbReference>
<evidence type="ECO:0000256" key="3">
    <source>
        <dbReference type="ARBA" id="ARBA00022777"/>
    </source>
</evidence>
<dbReference type="SUPFAM" id="SSF48452">
    <property type="entry name" value="TPR-like"/>
    <property type="match status" value="1"/>
</dbReference>
<dbReference type="Gene3D" id="1.25.40.10">
    <property type="entry name" value="Tetratricopeptide repeat domain"/>
    <property type="match status" value="3"/>
</dbReference>
<dbReference type="PANTHER" id="PTHR43289:SF6">
    <property type="entry name" value="SERINE_THREONINE-PROTEIN KINASE NEKL-3"/>
    <property type="match status" value="1"/>
</dbReference>
<evidence type="ECO:0000259" key="8">
    <source>
        <dbReference type="PROSITE" id="PS50011"/>
    </source>
</evidence>
<proteinExistence type="predicted"/>
<dbReference type="Pfam" id="PF13181">
    <property type="entry name" value="TPR_8"/>
    <property type="match status" value="1"/>
</dbReference>
<protein>
    <submittedName>
        <fullName evidence="9">Serine/threonine protein kinase</fullName>
    </submittedName>
</protein>
<dbReference type="GO" id="GO:0004674">
    <property type="term" value="F:protein serine/threonine kinase activity"/>
    <property type="evidence" value="ECO:0007669"/>
    <property type="project" value="UniProtKB-KW"/>
</dbReference>
<dbReference type="Gene3D" id="1.10.510.10">
    <property type="entry name" value="Transferase(Phosphotransferase) domain 1"/>
    <property type="match status" value="1"/>
</dbReference>
<dbReference type="SUPFAM" id="SSF56112">
    <property type="entry name" value="Protein kinase-like (PK-like)"/>
    <property type="match status" value="1"/>
</dbReference>
<feature type="binding site" evidence="6">
    <location>
        <position position="110"/>
    </location>
    <ligand>
        <name>ATP</name>
        <dbReference type="ChEBI" id="CHEBI:30616"/>
    </ligand>
</feature>
<dbReference type="Pfam" id="PF13374">
    <property type="entry name" value="TPR_10"/>
    <property type="match status" value="1"/>
</dbReference>
<keyword evidence="4 6" id="KW-0067">ATP-binding</keyword>
<dbReference type="Gene3D" id="3.30.200.20">
    <property type="entry name" value="Phosphorylase Kinase, domain 1"/>
    <property type="match status" value="1"/>
</dbReference>
<feature type="repeat" description="TPR" evidence="5">
    <location>
        <begin position="493"/>
        <end position="526"/>
    </location>
</feature>
<evidence type="ECO:0000256" key="1">
    <source>
        <dbReference type="ARBA" id="ARBA00022679"/>
    </source>
</evidence>
<evidence type="ECO:0000256" key="7">
    <source>
        <dbReference type="SAM" id="Phobius"/>
    </source>
</evidence>
<keyword evidence="7" id="KW-1133">Transmembrane helix</keyword>
<accession>A0A8J7QKJ5</accession>
<dbReference type="AlphaFoldDB" id="A0A8J7QKJ5"/>
<dbReference type="PROSITE" id="PS50011">
    <property type="entry name" value="PROTEIN_KINASE_DOM"/>
    <property type="match status" value="1"/>
</dbReference>
<gene>
    <name evidence="9" type="ORF">J3U88_29890</name>
</gene>
<evidence type="ECO:0000313" key="10">
    <source>
        <dbReference type="Proteomes" id="UP000664417"/>
    </source>
</evidence>
<keyword evidence="3 9" id="KW-0418">Kinase</keyword>
<keyword evidence="1" id="KW-0808">Transferase</keyword>
<dbReference type="InterPro" id="IPR019734">
    <property type="entry name" value="TPR_rpt"/>
</dbReference>
<keyword evidence="2 6" id="KW-0547">Nucleotide-binding</keyword>
<evidence type="ECO:0000256" key="5">
    <source>
        <dbReference type="PROSITE-ProRule" id="PRU00339"/>
    </source>
</evidence>